<evidence type="ECO:0000313" key="3">
    <source>
        <dbReference type="EMBL" id="GGN86097.1"/>
    </source>
</evidence>
<feature type="compositionally biased region" description="Gly residues" evidence="1">
    <location>
        <begin position="78"/>
        <end position="92"/>
    </location>
</feature>
<feature type="region of interest" description="Disordered" evidence="1">
    <location>
        <begin position="77"/>
        <end position="145"/>
    </location>
</feature>
<evidence type="ECO:0000256" key="1">
    <source>
        <dbReference type="SAM" id="MobiDB-lite"/>
    </source>
</evidence>
<organism evidence="3 4">
    <name type="scientific">Streptomyces albiflavescens</name>
    <dbReference type="NCBI Taxonomy" id="1623582"/>
    <lineage>
        <taxon>Bacteria</taxon>
        <taxon>Bacillati</taxon>
        <taxon>Actinomycetota</taxon>
        <taxon>Actinomycetes</taxon>
        <taxon>Kitasatosporales</taxon>
        <taxon>Streptomycetaceae</taxon>
        <taxon>Streptomyces</taxon>
    </lineage>
</organism>
<dbReference type="Proteomes" id="UP000600365">
    <property type="component" value="Unassembled WGS sequence"/>
</dbReference>
<keyword evidence="2" id="KW-0812">Transmembrane</keyword>
<dbReference type="RefSeq" id="WP_189190786.1">
    <property type="nucleotide sequence ID" value="NZ_BMMM01000018.1"/>
</dbReference>
<proteinExistence type="predicted"/>
<keyword evidence="4" id="KW-1185">Reference proteome</keyword>
<feature type="compositionally biased region" description="Low complexity" evidence="1">
    <location>
        <begin position="114"/>
        <end position="145"/>
    </location>
</feature>
<accession>A0A917YDP3</accession>
<sequence length="145" mass="14306">MQSESAIENRAQVRGRRRKRGNGSVDGPVFVDNSGRRARLLRRIGMLVGVVCLGYAVVLGMAFMGWGTSLTPSSLFPFGGGQAGSAPGGGGNLQPQGGIAPTGRPTGIAPTGRPTGTAPSGVPTGAAPSSAPTTTAAASASTGTN</sequence>
<reference evidence="3 4" key="1">
    <citation type="journal article" date="2014" name="Int. J. Syst. Evol. Microbiol.">
        <title>Complete genome sequence of Corynebacterium casei LMG S-19264T (=DSM 44701T), isolated from a smear-ripened cheese.</title>
        <authorList>
            <consortium name="US DOE Joint Genome Institute (JGI-PGF)"/>
            <person name="Walter F."/>
            <person name="Albersmeier A."/>
            <person name="Kalinowski J."/>
            <person name="Ruckert C."/>
        </authorList>
    </citation>
    <scope>NUCLEOTIDE SEQUENCE [LARGE SCALE GENOMIC DNA]</scope>
    <source>
        <strain evidence="3 4">CGMCC 4.7111</strain>
    </source>
</reference>
<evidence type="ECO:0000256" key="2">
    <source>
        <dbReference type="SAM" id="Phobius"/>
    </source>
</evidence>
<keyword evidence="2" id="KW-0472">Membrane</keyword>
<gene>
    <name evidence="3" type="ORF">GCM10011579_077570</name>
</gene>
<name>A0A917YDP3_9ACTN</name>
<protein>
    <submittedName>
        <fullName evidence="3">Uncharacterized protein</fullName>
    </submittedName>
</protein>
<feature type="region of interest" description="Disordered" evidence="1">
    <location>
        <begin position="1"/>
        <end position="32"/>
    </location>
</feature>
<comment type="caution">
    <text evidence="3">The sequence shown here is derived from an EMBL/GenBank/DDBJ whole genome shotgun (WGS) entry which is preliminary data.</text>
</comment>
<keyword evidence="2" id="KW-1133">Transmembrane helix</keyword>
<dbReference type="AlphaFoldDB" id="A0A917YDP3"/>
<feature type="transmembrane region" description="Helical" evidence="2">
    <location>
        <begin position="44"/>
        <end position="66"/>
    </location>
</feature>
<evidence type="ECO:0000313" key="4">
    <source>
        <dbReference type="Proteomes" id="UP000600365"/>
    </source>
</evidence>
<dbReference type="EMBL" id="BMMM01000018">
    <property type="protein sequence ID" value="GGN86097.1"/>
    <property type="molecule type" value="Genomic_DNA"/>
</dbReference>